<dbReference type="EMBL" id="JAJFAZ020000008">
    <property type="protein sequence ID" value="KAI5312604.1"/>
    <property type="molecule type" value="Genomic_DNA"/>
</dbReference>
<proteinExistence type="predicted"/>
<comment type="caution">
    <text evidence="1">The sequence shown here is derived from an EMBL/GenBank/DDBJ whole genome shotgun (WGS) entry which is preliminary data.</text>
</comment>
<reference evidence="1 2" key="1">
    <citation type="journal article" date="2022" name="G3 (Bethesda)">
        <title>Whole-genome sequence and methylome profiling of the almond [Prunus dulcis (Mill.) D.A. Webb] cultivar 'Nonpareil'.</title>
        <authorList>
            <person name="D'Amico-Willman K.M."/>
            <person name="Ouma W.Z."/>
            <person name="Meulia T."/>
            <person name="Sideli G.M."/>
            <person name="Gradziel T.M."/>
            <person name="Fresnedo-Ramirez J."/>
        </authorList>
    </citation>
    <scope>NUCLEOTIDE SEQUENCE [LARGE SCALE GENOMIC DNA]</scope>
    <source>
        <strain evidence="1">Clone GOH B32 T37-40</strain>
    </source>
</reference>
<dbReference type="PANTHER" id="PTHR48475:SF2">
    <property type="entry name" value="RIBONUCLEASE H"/>
    <property type="match status" value="1"/>
</dbReference>
<name>A0AAD4UV13_PRUDU</name>
<evidence type="ECO:0008006" key="3">
    <source>
        <dbReference type="Google" id="ProtNLM"/>
    </source>
</evidence>
<dbReference type="PANTHER" id="PTHR48475">
    <property type="entry name" value="RIBONUCLEASE H"/>
    <property type="match status" value="1"/>
</dbReference>
<keyword evidence="2" id="KW-1185">Reference proteome</keyword>
<evidence type="ECO:0000313" key="2">
    <source>
        <dbReference type="Proteomes" id="UP001054821"/>
    </source>
</evidence>
<protein>
    <recommendedName>
        <fullName evidence="3">RNase H type-1 domain-containing protein</fullName>
    </recommendedName>
</protein>
<accession>A0AAD4UV13</accession>
<dbReference type="Proteomes" id="UP001054821">
    <property type="component" value="Chromosome 8"/>
</dbReference>
<dbReference type="AlphaFoldDB" id="A0AAD4UV13"/>
<sequence length="128" mass="14352">MAKHPRMILYLDKVQELLKAFPTFTIQQVSPAENVHADALACLGSALDTQFRHSIPIEHLDRLSIEEIESIDTMQIDEDPSWQDPIIDYLMNGNLPAKLERSSRRPRDTTCTATSLSANHTLALISPA</sequence>
<gene>
    <name evidence="1" type="ORF">L3X38_041777</name>
</gene>
<evidence type="ECO:0000313" key="1">
    <source>
        <dbReference type="EMBL" id="KAI5312604.1"/>
    </source>
</evidence>
<organism evidence="1 2">
    <name type="scientific">Prunus dulcis</name>
    <name type="common">Almond</name>
    <name type="synonym">Amygdalus dulcis</name>
    <dbReference type="NCBI Taxonomy" id="3755"/>
    <lineage>
        <taxon>Eukaryota</taxon>
        <taxon>Viridiplantae</taxon>
        <taxon>Streptophyta</taxon>
        <taxon>Embryophyta</taxon>
        <taxon>Tracheophyta</taxon>
        <taxon>Spermatophyta</taxon>
        <taxon>Magnoliopsida</taxon>
        <taxon>eudicotyledons</taxon>
        <taxon>Gunneridae</taxon>
        <taxon>Pentapetalae</taxon>
        <taxon>rosids</taxon>
        <taxon>fabids</taxon>
        <taxon>Rosales</taxon>
        <taxon>Rosaceae</taxon>
        <taxon>Amygdaloideae</taxon>
        <taxon>Amygdaleae</taxon>
        <taxon>Prunus</taxon>
    </lineage>
</organism>